<dbReference type="Gene3D" id="3.30.70.370">
    <property type="match status" value="1"/>
</dbReference>
<evidence type="ECO:0000256" key="1">
    <source>
        <dbReference type="ARBA" id="ARBA00007705"/>
    </source>
</evidence>
<dbReference type="GO" id="GO:0006302">
    <property type="term" value="P:double-strand break repair"/>
    <property type="evidence" value="ECO:0007669"/>
    <property type="project" value="TreeGrafter"/>
</dbReference>
<evidence type="ECO:0000256" key="6">
    <source>
        <dbReference type="ARBA" id="ARBA00022705"/>
    </source>
</evidence>
<comment type="function">
    <text evidence="16">In addition to polymerase activity, this DNA polymerase exhibits 5'-3' exonuclease activity.</text>
</comment>
<keyword evidence="6 16" id="KW-0235">DNA replication</keyword>
<dbReference type="GO" id="GO:0008409">
    <property type="term" value="F:5'-3' exonuclease activity"/>
    <property type="evidence" value="ECO:0007669"/>
    <property type="project" value="UniProtKB-UniRule"/>
</dbReference>
<dbReference type="EC" id="2.7.7.7" evidence="2 15"/>
<evidence type="ECO:0000256" key="11">
    <source>
        <dbReference type="ARBA" id="ARBA00022932"/>
    </source>
</evidence>
<evidence type="ECO:0000256" key="9">
    <source>
        <dbReference type="ARBA" id="ARBA00022801"/>
    </source>
</evidence>
<keyword evidence="12 16" id="KW-0238">DNA-binding</keyword>
<dbReference type="KEGG" id="slp:Slip_1695"/>
<dbReference type="EMBL" id="CP002048">
    <property type="protein sequence ID" value="ADI02453.1"/>
    <property type="molecule type" value="Genomic_DNA"/>
</dbReference>
<evidence type="ECO:0000256" key="4">
    <source>
        <dbReference type="ARBA" id="ARBA00022679"/>
    </source>
</evidence>
<dbReference type="GO" id="GO:0006261">
    <property type="term" value="P:DNA-templated DNA replication"/>
    <property type="evidence" value="ECO:0007669"/>
    <property type="project" value="UniProtKB-UniRule"/>
</dbReference>
<evidence type="ECO:0000256" key="3">
    <source>
        <dbReference type="ARBA" id="ARBA00020311"/>
    </source>
</evidence>
<accession>D7CP18</accession>
<dbReference type="InterPro" id="IPR036397">
    <property type="entry name" value="RNaseH_sf"/>
</dbReference>
<dbReference type="HOGENOM" id="CLU_004675_0_0_9"/>
<keyword evidence="8 16" id="KW-0227">DNA damage</keyword>
<evidence type="ECO:0000256" key="16">
    <source>
        <dbReference type="RuleBase" id="RU004460"/>
    </source>
</evidence>
<keyword evidence="9 16" id="KW-0378">Hydrolase</keyword>
<reference evidence="19 20" key="2">
    <citation type="journal article" date="2010" name="Stand. Genomic Sci.">
        <title>Complete genome sequence of Syntrophothermus lipocalidus type strain (TGB-C1).</title>
        <authorList>
            <person name="Djao O.D."/>
            <person name="Zhang X."/>
            <person name="Lucas S."/>
            <person name="Lapidus A."/>
            <person name="Del Rio T.G."/>
            <person name="Nolan M."/>
            <person name="Tice H."/>
            <person name="Cheng J.F."/>
            <person name="Han C."/>
            <person name="Tapia R."/>
            <person name="Goodwin L."/>
            <person name="Pitluck S."/>
            <person name="Liolios K."/>
            <person name="Ivanova N."/>
            <person name="Mavromatis K."/>
            <person name="Mikhailova N."/>
            <person name="Ovchinnikova G."/>
            <person name="Pati A."/>
            <person name="Brambilla E."/>
            <person name="Chen A."/>
            <person name="Palaniappan K."/>
            <person name="Land M."/>
            <person name="Hauser L."/>
            <person name="Chang Y.J."/>
            <person name="Jeffries C.D."/>
            <person name="Rohde M."/>
            <person name="Sikorski J."/>
            <person name="Spring S."/>
            <person name="Goker M."/>
            <person name="Detter J.C."/>
            <person name="Woyke T."/>
            <person name="Bristow J."/>
            <person name="Eisen J.A."/>
            <person name="Markowitz V."/>
            <person name="Hugenholtz P."/>
            <person name="Kyrpides N.C."/>
            <person name="Klenk H.P."/>
        </authorList>
    </citation>
    <scope>NUCLEOTIDE SEQUENCE [LARGE SCALE GENOMIC DNA]</scope>
    <source>
        <strain evidence="20">DSM 12680 / TGB-C1</strain>
    </source>
</reference>
<evidence type="ECO:0000256" key="7">
    <source>
        <dbReference type="ARBA" id="ARBA00022722"/>
    </source>
</evidence>
<organism evidence="19 20">
    <name type="scientific">Syntrophothermus lipocalidus (strain DSM 12680 / TGB-C1)</name>
    <dbReference type="NCBI Taxonomy" id="643648"/>
    <lineage>
        <taxon>Bacteria</taxon>
        <taxon>Bacillati</taxon>
        <taxon>Bacillota</taxon>
        <taxon>Clostridia</taxon>
        <taxon>Eubacteriales</taxon>
        <taxon>Syntrophomonadaceae</taxon>
        <taxon>Syntrophothermus</taxon>
    </lineage>
</organism>
<dbReference type="eggNOG" id="COG0749">
    <property type="taxonomic scope" value="Bacteria"/>
</dbReference>
<dbReference type="SUPFAM" id="SSF56672">
    <property type="entry name" value="DNA/RNA polymerases"/>
    <property type="match status" value="1"/>
</dbReference>
<evidence type="ECO:0000256" key="13">
    <source>
        <dbReference type="ARBA" id="ARBA00023204"/>
    </source>
</evidence>
<evidence type="ECO:0000313" key="19">
    <source>
        <dbReference type="EMBL" id="ADI02453.1"/>
    </source>
</evidence>
<dbReference type="SUPFAM" id="SSF53098">
    <property type="entry name" value="Ribonuclease H-like"/>
    <property type="match status" value="1"/>
</dbReference>
<evidence type="ECO:0000256" key="8">
    <source>
        <dbReference type="ARBA" id="ARBA00022763"/>
    </source>
</evidence>
<dbReference type="InterPro" id="IPR019760">
    <property type="entry name" value="DNA-dir_DNA_pol_A_CS"/>
</dbReference>
<dbReference type="Pfam" id="PF01367">
    <property type="entry name" value="5_3_exonuc"/>
    <property type="match status" value="1"/>
</dbReference>
<dbReference type="InterPro" id="IPR020046">
    <property type="entry name" value="5-3_exonucl_a-hlix_arch_N"/>
</dbReference>
<dbReference type="InterPro" id="IPR012337">
    <property type="entry name" value="RNaseH-like_sf"/>
</dbReference>
<dbReference type="InterPro" id="IPR029060">
    <property type="entry name" value="PIN-like_dom_sf"/>
</dbReference>
<dbReference type="FunFam" id="1.10.150.20:FF:000002">
    <property type="entry name" value="DNA polymerase I"/>
    <property type="match status" value="1"/>
</dbReference>
<keyword evidence="10 16" id="KW-0269">Exonuclease</keyword>
<dbReference type="eggNOG" id="COG0258">
    <property type="taxonomic scope" value="Bacteria"/>
</dbReference>
<dbReference type="CDD" id="cd06140">
    <property type="entry name" value="DNA_polA_I_Bacillus_like_exo"/>
    <property type="match status" value="1"/>
</dbReference>
<dbReference type="NCBIfam" id="NF004397">
    <property type="entry name" value="PRK05755.1"/>
    <property type="match status" value="1"/>
</dbReference>
<dbReference type="Gene3D" id="1.20.1060.10">
    <property type="entry name" value="Taq DNA Polymerase, Chain T, domain 4"/>
    <property type="match status" value="1"/>
</dbReference>
<dbReference type="SUPFAM" id="SSF47807">
    <property type="entry name" value="5' to 3' exonuclease, C-terminal subdomain"/>
    <property type="match status" value="1"/>
</dbReference>
<dbReference type="SMART" id="SM00475">
    <property type="entry name" value="53EXOc"/>
    <property type="match status" value="1"/>
</dbReference>
<dbReference type="PANTHER" id="PTHR10133:SF27">
    <property type="entry name" value="DNA POLYMERASE NU"/>
    <property type="match status" value="1"/>
</dbReference>
<dbReference type="STRING" id="643648.Slip_1695"/>
<dbReference type="InterPro" id="IPR002298">
    <property type="entry name" value="DNA_polymerase_A"/>
</dbReference>
<dbReference type="PROSITE" id="PS00447">
    <property type="entry name" value="DNA_POLYMERASE_A"/>
    <property type="match status" value="1"/>
</dbReference>
<proteinExistence type="inferred from homology"/>
<keyword evidence="7" id="KW-0540">Nuclease</keyword>
<dbReference type="Pfam" id="PF02739">
    <property type="entry name" value="5_3_exonuc_N"/>
    <property type="match status" value="1"/>
</dbReference>
<evidence type="ECO:0000256" key="5">
    <source>
        <dbReference type="ARBA" id="ARBA00022695"/>
    </source>
</evidence>
<dbReference type="InterPro" id="IPR018320">
    <property type="entry name" value="DNA_polymerase_1"/>
</dbReference>
<feature type="domain" description="5'-3' exonuclease" evidence="17">
    <location>
        <begin position="4"/>
        <end position="263"/>
    </location>
</feature>
<evidence type="ECO:0000256" key="14">
    <source>
        <dbReference type="ARBA" id="ARBA00049244"/>
    </source>
</evidence>
<dbReference type="Gene3D" id="1.10.150.20">
    <property type="entry name" value="5' to 3' exonuclease, C-terminal subdomain"/>
    <property type="match status" value="2"/>
</dbReference>
<reference evidence="20" key="1">
    <citation type="journal article" date="2010" name="Stand. Genomic Sci.">
        <title>Complete genome sequence of Syntrophothermus lipocalidus type strain (TGB-C1T).</title>
        <authorList>
            <consortium name="US DOE Joint Genome Institute (JGI-PGF)"/>
            <person name="Djao O."/>
            <person name="Zhang X."/>
            <person name="Lucas S."/>
            <person name="Lapidus A."/>
            <person name="Glavina Del Rio T."/>
            <person name="Nolan M."/>
            <person name="Tice H."/>
            <person name="Cheng J."/>
            <person name="Han C."/>
            <person name="Tapia R."/>
            <person name="Goodwin L."/>
            <person name="Pitluck S."/>
            <person name="Liolios K."/>
            <person name="Ivanova N."/>
            <person name="Mavromatis K."/>
            <person name="Mikhailova N."/>
            <person name="Ovchinnikova G."/>
            <person name="Pati A."/>
            <person name="Brambilla E."/>
            <person name="Chen A."/>
            <person name="Palaniappan K."/>
            <person name="Land M."/>
            <person name="Hauser L."/>
            <person name="Chang Y."/>
            <person name="Jeffries C."/>
            <person name="Rohde M."/>
            <person name="Sikorski J."/>
            <person name="Spring S."/>
            <person name="Goker M."/>
            <person name="Detter J."/>
            <person name="Woyke T."/>
            <person name="Bristow J."/>
            <person name="Eisen J."/>
            <person name="Markowitz V."/>
            <person name="Hugenholtz P."/>
            <person name="Kyrpides N."/>
            <person name="Klenk H."/>
        </authorList>
    </citation>
    <scope>NUCLEOTIDE SEQUENCE [LARGE SCALE GENOMIC DNA]</scope>
    <source>
        <strain evidence="20">DSM 12680 / TGB-C1</strain>
    </source>
</reference>
<comment type="subunit">
    <text evidence="16">Single-chain monomer with multiple functions.</text>
</comment>
<keyword evidence="4 16" id="KW-0808">Transferase</keyword>
<keyword evidence="13 16" id="KW-0234">DNA repair</keyword>
<dbReference type="SMART" id="SM00279">
    <property type="entry name" value="HhH2"/>
    <property type="match status" value="1"/>
</dbReference>
<evidence type="ECO:0000259" key="18">
    <source>
        <dbReference type="SMART" id="SM00482"/>
    </source>
</evidence>
<dbReference type="CDD" id="cd09859">
    <property type="entry name" value="PIN_53EXO"/>
    <property type="match status" value="1"/>
</dbReference>
<sequence>MGQERVMIIDGNSLLYRAFYALPLLRNRRGTFTNAVYGFLNMLSKVLSEYQPSHIIVAFDKDRKTLRSEEYGEYKIHRPPAPPELREQFGILREVLEALNVSYIEMSGYEADDIIGTLSVRAGEQGLPCIIVTGDQDELQLVSPGIEVLVTKKGISEMERYDLQAVHGKWEVSPYQLPDVKGLMGDASDNIPGVPGIGRKTAIKLVKQYGSLEGIYANLNEITPVRLRELLTAHKDQAFLSRKLATIVKDVPLEVEFEKLRRRPPQRERLVRVYQELEFNSLLKDLDKDKPPAESPTGPVIVGDAGQVLDITRDLRPDEEVSLYLLADYHHPMWAKPKSLFVANGEDVYVFEMEQDPRAALEKLRAFLENEEIGKLVHNGKFIEVVLKRYGLKFDGVRGDTLLLSYVLDPGFSGETLSEHLFHYLGEVVDEKMDPGLAVRGLKKLHQVLEEKLGSQDLVNLYKVVELPLSPVLADMEFTGIKVDPRILAEISQELALRIAEDQARIYQVAGQEFNINSTRQLGKVLFEDLGLPPVKKTKTGYSTSAEVLEELYGSHEIIEHIVEYRTLAKLKSTYVDTFPGYIHPETGRVHTVFKQAVTATGRLSSVEPNLQNIPIRMEEGRRIRKAFVPGDENHILLSCDYSQIDLRSLAHMSGDENLIETFRQGIDIHHRTASEIFKVPLDQVTPDLRRKAKAVNFGIVYGISDFGLARGTGVTREEAKAYIERYLDSYPGVRRYMQEVVAMGREKGYVSTVLGRRRYLPDLLSSNRTVRSMAERMALNAPIQGTSADIIKLAMLSVYRELKRRNLRSRMLLQVHDDLVFEVPLEELEEVALLVRDCMENAFELKVPLEVEVKVGANWYDMKRWEISNA</sequence>
<dbReference type="InterPro" id="IPR043502">
    <property type="entry name" value="DNA/RNA_pol_sf"/>
</dbReference>
<dbReference type="PANTHER" id="PTHR10133">
    <property type="entry name" value="DNA POLYMERASE I"/>
    <property type="match status" value="1"/>
</dbReference>
<dbReference type="Pfam" id="PF22619">
    <property type="entry name" value="DNA_polI_exo1"/>
    <property type="match status" value="1"/>
</dbReference>
<dbReference type="FunFam" id="1.10.150.20:FF:000003">
    <property type="entry name" value="DNA polymerase I"/>
    <property type="match status" value="1"/>
</dbReference>
<protein>
    <recommendedName>
        <fullName evidence="3 15">DNA polymerase I</fullName>
        <ecNumber evidence="2 15">2.7.7.7</ecNumber>
    </recommendedName>
</protein>
<evidence type="ECO:0000256" key="15">
    <source>
        <dbReference type="NCBIfam" id="TIGR00593"/>
    </source>
</evidence>
<evidence type="ECO:0000256" key="12">
    <source>
        <dbReference type="ARBA" id="ARBA00023125"/>
    </source>
</evidence>
<dbReference type="InterPro" id="IPR001098">
    <property type="entry name" value="DNA-dir_DNA_pol_A_palm_dom"/>
</dbReference>
<evidence type="ECO:0000259" key="17">
    <source>
        <dbReference type="SMART" id="SM00475"/>
    </source>
</evidence>
<evidence type="ECO:0000256" key="2">
    <source>
        <dbReference type="ARBA" id="ARBA00012417"/>
    </source>
</evidence>
<dbReference type="GO" id="GO:0003887">
    <property type="term" value="F:DNA-directed DNA polymerase activity"/>
    <property type="evidence" value="ECO:0007669"/>
    <property type="project" value="UniProtKB-UniRule"/>
</dbReference>
<dbReference type="InterPro" id="IPR020045">
    <property type="entry name" value="DNA_polI_H3TH"/>
</dbReference>
<dbReference type="SUPFAM" id="SSF88723">
    <property type="entry name" value="PIN domain-like"/>
    <property type="match status" value="1"/>
</dbReference>
<dbReference type="OrthoDB" id="9806424at2"/>
<dbReference type="AlphaFoldDB" id="D7CP18"/>
<dbReference type="CDD" id="cd08637">
    <property type="entry name" value="DNA_pol_A_pol_I_C"/>
    <property type="match status" value="1"/>
</dbReference>
<dbReference type="GO" id="GO:0003677">
    <property type="term" value="F:DNA binding"/>
    <property type="evidence" value="ECO:0007669"/>
    <property type="project" value="UniProtKB-UniRule"/>
</dbReference>
<dbReference type="InterPro" id="IPR008918">
    <property type="entry name" value="HhH2"/>
</dbReference>
<dbReference type="RefSeq" id="WP_013175855.1">
    <property type="nucleotide sequence ID" value="NC_014220.1"/>
</dbReference>
<comment type="catalytic activity">
    <reaction evidence="14 16">
        <text>DNA(n) + a 2'-deoxyribonucleoside 5'-triphosphate = DNA(n+1) + diphosphate</text>
        <dbReference type="Rhea" id="RHEA:22508"/>
        <dbReference type="Rhea" id="RHEA-COMP:17339"/>
        <dbReference type="Rhea" id="RHEA-COMP:17340"/>
        <dbReference type="ChEBI" id="CHEBI:33019"/>
        <dbReference type="ChEBI" id="CHEBI:61560"/>
        <dbReference type="ChEBI" id="CHEBI:173112"/>
        <dbReference type="EC" id="2.7.7.7"/>
    </reaction>
</comment>
<dbReference type="InterPro" id="IPR054690">
    <property type="entry name" value="DNA_polI_exonuclease"/>
</dbReference>
<dbReference type="CDD" id="cd09898">
    <property type="entry name" value="H3TH_53EXO"/>
    <property type="match status" value="1"/>
</dbReference>
<dbReference type="InterPro" id="IPR002421">
    <property type="entry name" value="5-3_exonuclease"/>
</dbReference>
<dbReference type="Gene3D" id="3.30.420.10">
    <property type="entry name" value="Ribonuclease H-like superfamily/Ribonuclease H"/>
    <property type="match status" value="1"/>
</dbReference>
<gene>
    <name evidence="16" type="primary">polA</name>
    <name evidence="19" type="ordered locus">Slip_1695</name>
</gene>
<keyword evidence="20" id="KW-1185">Reference proteome</keyword>
<dbReference type="Gene3D" id="3.40.50.1010">
    <property type="entry name" value="5'-nuclease"/>
    <property type="match status" value="1"/>
</dbReference>
<dbReference type="InterPro" id="IPR036279">
    <property type="entry name" value="5-3_exonuclease_C_sf"/>
</dbReference>
<dbReference type="NCBIfam" id="TIGR00593">
    <property type="entry name" value="pola"/>
    <property type="match status" value="1"/>
</dbReference>
<keyword evidence="5 16" id="KW-0548">Nucleotidyltransferase</keyword>
<dbReference type="FunFam" id="3.40.50.1010:FF:000001">
    <property type="entry name" value="DNA polymerase I"/>
    <property type="match status" value="1"/>
</dbReference>
<dbReference type="SMART" id="SM00482">
    <property type="entry name" value="POLAc"/>
    <property type="match status" value="1"/>
</dbReference>
<dbReference type="PRINTS" id="PR00868">
    <property type="entry name" value="DNAPOLI"/>
</dbReference>
<dbReference type="FunFam" id="1.20.1060.10:FF:000001">
    <property type="entry name" value="DNA polymerase I"/>
    <property type="match status" value="1"/>
</dbReference>
<dbReference type="Proteomes" id="UP000000378">
    <property type="component" value="Chromosome"/>
</dbReference>
<feature type="domain" description="DNA-directed DNA polymerase family A palm" evidence="18">
    <location>
        <begin position="621"/>
        <end position="828"/>
    </location>
</feature>
<name>D7CP18_SYNLT</name>
<evidence type="ECO:0000256" key="10">
    <source>
        <dbReference type="ARBA" id="ARBA00022839"/>
    </source>
</evidence>
<keyword evidence="11 16" id="KW-0239">DNA-directed DNA polymerase</keyword>
<dbReference type="Pfam" id="PF00476">
    <property type="entry name" value="DNA_pol_A"/>
    <property type="match status" value="1"/>
</dbReference>
<comment type="similarity">
    <text evidence="1 16">Belongs to the DNA polymerase type-A family.</text>
</comment>
<evidence type="ECO:0000313" key="20">
    <source>
        <dbReference type="Proteomes" id="UP000000378"/>
    </source>
</evidence>